<keyword evidence="2" id="KW-1133">Transmembrane helix</keyword>
<dbReference type="AlphaFoldDB" id="A0A931G754"/>
<keyword evidence="4" id="KW-1185">Reference proteome</keyword>
<evidence type="ECO:0000313" key="4">
    <source>
        <dbReference type="Proteomes" id="UP000655366"/>
    </source>
</evidence>
<dbReference type="Proteomes" id="UP000655366">
    <property type="component" value="Unassembled WGS sequence"/>
</dbReference>
<feature type="region of interest" description="Disordered" evidence="1">
    <location>
        <begin position="39"/>
        <end position="73"/>
    </location>
</feature>
<comment type="caution">
    <text evidence="3">The sequence shown here is derived from an EMBL/GenBank/DDBJ whole genome shotgun (WGS) entry which is preliminary data.</text>
</comment>
<gene>
    <name evidence="3" type="ORF">IV500_05690</name>
</gene>
<evidence type="ECO:0000256" key="2">
    <source>
        <dbReference type="SAM" id="Phobius"/>
    </source>
</evidence>
<organism evidence="3 4">
    <name type="scientific">Arthrobacter terrae</name>
    <dbReference type="NCBI Taxonomy" id="2935737"/>
    <lineage>
        <taxon>Bacteria</taxon>
        <taxon>Bacillati</taxon>
        <taxon>Actinomycetota</taxon>
        <taxon>Actinomycetes</taxon>
        <taxon>Micrococcales</taxon>
        <taxon>Micrococcaceae</taxon>
        <taxon>Arthrobacter</taxon>
    </lineage>
</organism>
<dbReference type="EMBL" id="JADNYM010000006">
    <property type="protein sequence ID" value="MBG0738914.1"/>
    <property type="molecule type" value="Genomic_DNA"/>
</dbReference>
<reference evidence="3 4" key="1">
    <citation type="submission" date="2020-11" db="EMBL/GenBank/DDBJ databases">
        <title>Arthrobacter antarcticus sp. nov., isolated from Antarctic Soil.</title>
        <authorList>
            <person name="Li J."/>
        </authorList>
    </citation>
    <scope>NUCLEOTIDE SEQUENCE [LARGE SCALE GENOMIC DNA]</scope>
    <source>
        <strain evidence="3 4">Z1-20</strain>
    </source>
</reference>
<keyword evidence="2" id="KW-0812">Transmembrane</keyword>
<dbReference type="RefSeq" id="WP_196395867.1">
    <property type="nucleotide sequence ID" value="NZ_JADNYM010000006.1"/>
</dbReference>
<keyword evidence="2" id="KW-0472">Membrane</keyword>
<evidence type="ECO:0000256" key="1">
    <source>
        <dbReference type="SAM" id="MobiDB-lite"/>
    </source>
</evidence>
<name>A0A931G754_9MICC</name>
<proteinExistence type="predicted"/>
<accession>A0A931G754</accession>
<feature type="compositionally biased region" description="Low complexity" evidence="1">
    <location>
        <begin position="49"/>
        <end position="73"/>
    </location>
</feature>
<sequence length="166" mass="16906">MAGTAPVRQRRGKALLVVLCIVLAVAVAVAIFWLNQSATASSDGPPSPVATVAAPMSPTTTATATPTTAAAPSSAELSDLETALTSTEPAKVLSYLPIGAGETVDASFPARLAAMNLTLDAKSLVEQIPGVWMVQARDGSGQVWDVGLVRKADHLVIFSAEKAGAP</sequence>
<feature type="transmembrane region" description="Helical" evidence="2">
    <location>
        <begin position="12"/>
        <end position="34"/>
    </location>
</feature>
<protein>
    <submittedName>
        <fullName evidence="3">Uncharacterized protein</fullName>
    </submittedName>
</protein>
<evidence type="ECO:0000313" key="3">
    <source>
        <dbReference type="EMBL" id="MBG0738914.1"/>
    </source>
</evidence>